<dbReference type="PROSITE" id="PS51656">
    <property type="entry name" value="4FE4S"/>
    <property type="match status" value="1"/>
</dbReference>
<evidence type="ECO:0000259" key="12">
    <source>
        <dbReference type="PROSITE" id="PS51656"/>
    </source>
</evidence>
<dbReference type="Pfam" id="PF04060">
    <property type="entry name" value="FeS"/>
    <property type="match status" value="1"/>
</dbReference>
<dbReference type="GO" id="GO:0051539">
    <property type="term" value="F:4 iron, 4 sulfur cluster binding"/>
    <property type="evidence" value="ECO:0007669"/>
    <property type="project" value="UniProtKB-UniRule"/>
</dbReference>
<evidence type="ECO:0000256" key="7">
    <source>
        <dbReference type="ARBA" id="ARBA00023004"/>
    </source>
</evidence>
<feature type="domain" description="4Fe-4S ferredoxin-type" evidence="11">
    <location>
        <begin position="233"/>
        <end position="263"/>
    </location>
</feature>
<keyword evidence="6 10" id="KW-0249">Electron transport</keyword>
<dbReference type="InterPro" id="IPR007202">
    <property type="entry name" value="4Fe-4S_dom"/>
</dbReference>
<dbReference type="HAMAP" id="MF_00463">
    <property type="entry name" value="RsxB_RnfB"/>
    <property type="match status" value="1"/>
</dbReference>
<evidence type="ECO:0000256" key="8">
    <source>
        <dbReference type="ARBA" id="ARBA00023014"/>
    </source>
</evidence>
<dbReference type="Pfam" id="PF00037">
    <property type="entry name" value="Fer4"/>
    <property type="match status" value="1"/>
</dbReference>
<dbReference type="KEGG" id="amic:Ami3637_08235"/>
<feature type="region of interest" description="Hydrophobic" evidence="10">
    <location>
        <begin position="1"/>
        <end position="23"/>
    </location>
</feature>
<dbReference type="PROSITE" id="PS00198">
    <property type="entry name" value="4FE4S_FER_1"/>
    <property type="match status" value="1"/>
</dbReference>
<feature type="binding site" evidence="10">
    <location>
        <position position="135"/>
    </location>
    <ligand>
        <name>[4Fe-4S] cluster</name>
        <dbReference type="ChEBI" id="CHEBI:49883"/>
        <label>2</label>
    </ligand>
</feature>
<dbReference type="AlphaFoldDB" id="A0A6P1MEE6"/>
<dbReference type="InterPro" id="IPR017896">
    <property type="entry name" value="4Fe4S_Fe-S-bd"/>
</dbReference>
<keyword evidence="3 10" id="KW-0479">Metal-binding</keyword>
<feature type="domain" description="4Fe-4S ferredoxin-type" evidence="11">
    <location>
        <begin position="159"/>
        <end position="188"/>
    </location>
</feature>
<reference evidence="13 14" key="1">
    <citation type="submission" date="2020-01" db="EMBL/GenBank/DDBJ databases">
        <title>Genomic analysis of Aminipila sp. CBA3637.</title>
        <authorList>
            <person name="Kim Y.B."/>
            <person name="Roh S.W."/>
        </authorList>
    </citation>
    <scope>NUCLEOTIDE SEQUENCE [LARGE SCALE GENOMIC DNA]</scope>
    <source>
        <strain evidence="13 14">CBA3637</strain>
    </source>
</reference>
<dbReference type="Proteomes" id="UP000463883">
    <property type="component" value="Chromosome"/>
</dbReference>
<feature type="binding site" evidence="10">
    <location>
        <position position="72"/>
    </location>
    <ligand>
        <name>[4Fe-4S] cluster</name>
        <dbReference type="ChEBI" id="CHEBI:49883"/>
        <label>1</label>
    </ligand>
</feature>
<dbReference type="Pfam" id="PF12838">
    <property type="entry name" value="Fer4_7"/>
    <property type="match status" value="1"/>
</dbReference>
<dbReference type="GO" id="GO:0046872">
    <property type="term" value="F:metal ion binding"/>
    <property type="evidence" value="ECO:0007669"/>
    <property type="project" value="UniProtKB-KW"/>
</dbReference>
<evidence type="ECO:0000256" key="2">
    <source>
        <dbReference type="ARBA" id="ARBA00022485"/>
    </source>
</evidence>
<feature type="binding site" evidence="10">
    <location>
        <position position="149"/>
    </location>
    <ligand>
        <name>[4Fe-4S] cluster</name>
        <dbReference type="ChEBI" id="CHEBI:49883"/>
        <label>3</label>
    </ligand>
</feature>
<keyword evidence="2 10" id="KW-0004">4Fe-4S</keyword>
<dbReference type="GO" id="GO:0022900">
    <property type="term" value="P:electron transport chain"/>
    <property type="evidence" value="ECO:0007669"/>
    <property type="project" value="UniProtKB-UniRule"/>
</dbReference>
<comment type="cofactor">
    <cofactor evidence="10">
        <name>[4Fe-4S] cluster</name>
        <dbReference type="ChEBI" id="CHEBI:49883"/>
    </cofactor>
    <text evidence="10">Binds 3 [4Fe-4S] clusters.</text>
</comment>
<proteinExistence type="inferred from homology"/>
<dbReference type="NCBIfam" id="TIGR01944">
    <property type="entry name" value="rnfB"/>
    <property type="match status" value="1"/>
</dbReference>
<feature type="binding site" evidence="10">
    <location>
        <position position="174"/>
    </location>
    <ligand>
        <name>[4Fe-4S] cluster</name>
        <dbReference type="ChEBI" id="CHEBI:49883"/>
        <label>3</label>
    </ligand>
</feature>
<dbReference type="InterPro" id="IPR017900">
    <property type="entry name" value="4Fe4S_Fe_S_CS"/>
</dbReference>
<feature type="binding site" evidence="10">
    <location>
        <position position="139"/>
    </location>
    <ligand>
        <name>[4Fe-4S] cluster</name>
        <dbReference type="ChEBI" id="CHEBI:49883"/>
        <label>2</label>
    </ligand>
</feature>
<name>A0A6P1MEE6_9FIRM</name>
<feature type="binding site" evidence="10">
    <location>
        <position position="178"/>
    </location>
    <ligand>
        <name>[4Fe-4S] cluster</name>
        <dbReference type="ChEBI" id="CHEBI:49883"/>
        <label>2</label>
    </ligand>
</feature>
<dbReference type="PANTHER" id="PTHR43560:SF1">
    <property type="entry name" value="ION-TRANSLOCATING OXIDOREDUCTASE COMPLEX SUBUNIT B"/>
    <property type="match status" value="1"/>
</dbReference>
<dbReference type="GO" id="GO:0009055">
    <property type="term" value="F:electron transfer activity"/>
    <property type="evidence" value="ECO:0007669"/>
    <property type="project" value="InterPro"/>
</dbReference>
<keyword evidence="5 10" id="KW-1278">Translocase</keyword>
<dbReference type="InterPro" id="IPR010207">
    <property type="entry name" value="Elect_transpt_cplx_RnfB/RsxB"/>
</dbReference>
<keyword evidence="8 10" id="KW-0411">Iron-sulfur</keyword>
<keyword evidence="10" id="KW-1003">Cell membrane</keyword>
<evidence type="ECO:0000256" key="6">
    <source>
        <dbReference type="ARBA" id="ARBA00022982"/>
    </source>
</evidence>
<dbReference type="CDD" id="cd10549">
    <property type="entry name" value="MtMvhB_like"/>
    <property type="match status" value="1"/>
</dbReference>
<evidence type="ECO:0000313" key="14">
    <source>
        <dbReference type="Proteomes" id="UP000463883"/>
    </source>
</evidence>
<dbReference type="EC" id="7.-.-.-" evidence="10"/>
<evidence type="ECO:0000259" key="11">
    <source>
        <dbReference type="PROSITE" id="PS51379"/>
    </source>
</evidence>
<dbReference type="RefSeq" id="WP_162362162.1">
    <property type="nucleotide sequence ID" value="NZ_CP047591.1"/>
</dbReference>
<comment type="function">
    <text evidence="10">Part of a membrane-bound complex that couples electron transfer with translocation of ions across the membrane.</text>
</comment>
<dbReference type="SUPFAM" id="SSF54862">
    <property type="entry name" value="4Fe-4S ferredoxins"/>
    <property type="match status" value="1"/>
</dbReference>
<evidence type="ECO:0000256" key="4">
    <source>
        <dbReference type="ARBA" id="ARBA00022737"/>
    </source>
</evidence>
<dbReference type="PROSITE" id="PS51379">
    <property type="entry name" value="4FE4S_FER_2"/>
    <property type="match status" value="3"/>
</dbReference>
<feature type="binding site" evidence="10">
    <location>
        <position position="49"/>
    </location>
    <ligand>
        <name>[4Fe-4S] cluster</name>
        <dbReference type="ChEBI" id="CHEBI:49883"/>
        <label>1</label>
    </ligand>
</feature>
<evidence type="ECO:0000256" key="1">
    <source>
        <dbReference type="ARBA" id="ARBA00022448"/>
    </source>
</evidence>
<keyword evidence="7 10" id="KW-0408">Iron</keyword>
<feature type="binding site" evidence="10">
    <location>
        <position position="171"/>
    </location>
    <ligand>
        <name>[4Fe-4S] cluster</name>
        <dbReference type="ChEBI" id="CHEBI:49883"/>
        <label>3</label>
    </ligand>
</feature>
<dbReference type="EMBL" id="CP047591">
    <property type="protein sequence ID" value="QHI72392.1"/>
    <property type="molecule type" value="Genomic_DNA"/>
</dbReference>
<comment type="subunit">
    <text evidence="10">The complex is composed of six subunits: RnfA, RnfB, RnfC, RnfD, RnfE and RnfG.</text>
</comment>
<evidence type="ECO:0000256" key="3">
    <source>
        <dbReference type="ARBA" id="ARBA00022723"/>
    </source>
</evidence>
<gene>
    <name evidence="10" type="primary">rnfB</name>
    <name evidence="13" type="ORF">Ami3637_08235</name>
</gene>
<comment type="similarity">
    <text evidence="10">Belongs to the 4Fe4S bacterial-type ferredoxin family. RnfB subfamily.</text>
</comment>
<evidence type="ECO:0000256" key="9">
    <source>
        <dbReference type="ARBA" id="ARBA00023136"/>
    </source>
</evidence>
<accession>A0A6P1MEE6</accession>
<evidence type="ECO:0000313" key="13">
    <source>
        <dbReference type="EMBL" id="QHI72392.1"/>
    </source>
</evidence>
<dbReference type="InterPro" id="IPR050395">
    <property type="entry name" value="4Fe4S_Ferredoxin_RnfB"/>
</dbReference>
<keyword evidence="14" id="KW-1185">Reference proteome</keyword>
<keyword evidence="1 10" id="KW-0813">Transport</keyword>
<feature type="domain" description="4Fe-4S" evidence="12">
    <location>
        <begin position="29"/>
        <end position="89"/>
    </location>
</feature>
<feature type="binding site" evidence="10">
    <location>
        <position position="46"/>
    </location>
    <ligand>
        <name>[4Fe-4S] cluster</name>
        <dbReference type="ChEBI" id="CHEBI:49883"/>
        <label>1</label>
    </ligand>
</feature>
<dbReference type="Gene3D" id="1.10.15.40">
    <property type="entry name" value="Electron transport complex subunit B, putative Fe-S cluster"/>
    <property type="match status" value="1"/>
</dbReference>
<dbReference type="GO" id="GO:0005886">
    <property type="term" value="C:plasma membrane"/>
    <property type="evidence" value="ECO:0007669"/>
    <property type="project" value="UniProtKB-SubCell"/>
</dbReference>
<organism evidence="13 14">
    <name type="scientific">Aminipila terrae</name>
    <dbReference type="NCBI Taxonomy" id="2697030"/>
    <lineage>
        <taxon>Bacteria</taxon>
        <taxon>Bacillati</taxon>
        <taxon>Bacillota</taxon>
        <taxon>Clostridia</taxon>
        <taxon>Peptostreptococcales</taxon>
        <taxon>Anaerovoracaceae</taxon>
        <taxon>Aminipila</taxon>
    </lineage>
</organism>
<comment type="subcellular location">
    <subcellularLocation>
        <location evidence="10">Cell membrane</location>
    </subcellularLocation>
</comment>
<feature type="binding site" evidence="10">
    <location>
        <position position="145"/>
    </location>
    <ligand>
        <name>[4Fe-4S] cluster</name>
        <dbReference type="ChEBI" id="CHEBI:49883"/>
        <label>2</label>
    </ligand>
</feature>
<dbReference type="Gene3D" id="3.30.70.20">
    <property type="match status" value="2"/>
</dbReference>
<evidence type="ECO:0000256" key="5">
    <source>
        <dbReference type="ARBA" id="ARBA00022967"/>
    </source>
</evidence>
<keyword evidence="4 10" id="KW-0677">Repeat</keyword>
<comment type="caution">
    <text evidence="10">Lacks conserved residue(s) required for the propagation of feature annotation.</text>
</comment>
<sequence>MMTPVILLVTMGLISGVVLTIASKVFFVPVDETVSQVREVLPGANCGACGFAGCDDYAAAIGADHSLSPSLCPVGGAATATAIGSILGVEAKAAEPKVAFVKCKGSNDNTKKIMEYKGVQTCAAAKNFYGGNWACPQGCISLGDCVSVCQYDAIRICDGVAVVDRDACVGCGMCEKACPNNVITIAEKNKVVYVACNSTETGAKAKKACQVACIGCKKCEKVCKFDAITVENNLAKIDFEKCKNCGLCEKECPTKAISNLRVKKTISTAPTNKEQKVKAAKAKG</sequence>
<evidence type="ECO:0000256" key="10">
    <source>
        <dbReference type="HAMAP-Rule" id="MF_00463"/>
    </source>
</evidence>
<feature type="binding site" evidence="10">
    <location>
        <position position="168"/>
    </location>
    <ligand>
        <name>[4Fe-4S] cluster</name>
        <dbReference type="ChEBI" id="CHEBI:49883"/>
        <label>3</label>
    </ligand>
</feature>
<feature type="domain" description="4Fe-4S ferredoxin-type" evidence="11">
    <location>
        <begin position="204"/>
        <end position="232"/>
    </location>
</feature>
<keyword evidence="9 10" id="KW-0472">Membrane</keyword>
<feature type="binding site" evidence="10">
    <location>
        <position position="54"/>
    </location>
    <ligand>
        <name>[4Fe-4S] cluster</name>
        <dbReference type="ChEBI" id="CHEBI:49883"/>
        <label>1</label>
    </ligand>
</feature>
<protein>
    <recommendedName>
        <fullName evidence="10">Ion-translocating oxidoreductase complex subunit B</fullName>
        <ecNumber evidence="10">7.-.-.-</ecNumber>
    </recommendedName>
    <alternativeName>
        <fullName evidence="10">Rnf electron transport complex subunit B</fullName>
    </alternativeName>
</protein>
<dbReference type="PANTHER" id="PTHR43560">
    <property type="entry name" value="ION-TRANSLOCATING OXIDOREDUCTASE COMPLEX SUBUNIT B"/>
    <property type="match status" value="1"/>
</dbReference>